<organism evidence="1">
    <name type="scientific">Arundo donax</name>
    <name type="common">Giant reed</name>
    <name type="synonym">Donax arundinaceus</name>
    <dbReference type="NCBI Taxonomy" id="35708"/>
    <lineage>
        <taxon>Eukaryota</taxon>
        <taxon>Viridiplantae</taxon>
        <taxon>Streptophyta</taxon>
        <taxon>Embryophyta</taxon>
        <taxon>Tracheophyta</taxon>
        <taxon>Spermatophyta</taxon>
        <taxon>Magnoliopsida</taxon>
        <taxon>Liliopsida</taxon>
        <taxon>Poales</taxon>
        <taxon>Poaceae</taxon>
        <taxon>PACMAD clade</taxon>
        <taxon>Arundinoideae</taxon>
        <taxon>Arundineae</taxon>
        <taxon>Arundo</taxon>
    </lineage>
</organism>
<evidence type="ECO:0000313" key="1">
    <source>
        <dbReference type="EMBL" id="JAD27344.1"/>
    </source>
</evidence>
<reference evidence="1" key="1">
    <citation type="submission" date="2014-09" db="EMBL/GenBank/DDBJ databases">
        <authorList>
            <person name="Magalhaes I.L.F."/>
            <person name="Oliveira U."/>
            <person name="Santos F.R."/>
            <person name="Vidigal T.H.D.A."/>
            <person name="Brescovit A.D."/>
            <person name="Santos A.J."/>
        </authorList>
    </citation>
    <scope>NUCLEOTIDE SEQUENCE</scope>
    <source>
        <tissue evidence="1">Shoot tissue taken approximately 20 cm above the soil surface</tissue>
    </source>
</reference>
<reference evidence="1" key="2">
    <citation type="journal article" date="2015" name="Data Brief">
        <title>Shoot transcriptome of the giant reed, Arundo donax.</title>
        <authorList>
            <person name="Barrero R.A."/>
            <person name="Guerrero F.D."/>
            <person name="Moolhuijzen P."/>
            <person name="Goolsby J.A."/>
            <person name="Tidwell J."/>
            <person name="Bellgard S.E."/>
            <person name="Bellgard M.I."/>
        </authorList>
    </citation>
    <scope>NUCLEOTIDE SEQUENCE</scope>
    <source>
        <tissue evidence="1">Shoot tissue taken approximately 20 cm above the soil surface</tissue>
    </source>
</reference>
<dbReference type="AlphaFoldDB" id="A0A0A8YLW8"/>
<protein>
    <submittedName>
        <fullName evidence="1">Uncharacterized protein</fullName>
    </submittedName>
</protein>
<proteinExistence type="predicted"/>
<dbReference type="EMBL" id="GBRH01270551">
    <property type="protein sequence ID" value="JAD27344.1"/>
    <property type="molecule type" value="Transcribed_RNA"/>
</dbReference>
<accession>A0A0A8YLW8</accession>
<sequence length="31" mass="3637">MYTSFWSIHGCKTKTLRQVFKAMAKVRTCLT</sequence>
<name>A0A0A8YLW8_ARUDO</name>